<keyword evidence="2" id="KW-0472">Membrane</keyword>
<keyword evidence="2" id="KW-1133">Transmembrane helix</keyword>
<gene>
    <name evidence="3" type="ORF">BJ968_002203</name>
</gene>
<proteinExistence type="predicted"/>
<sequence length="65" mass="7162">MTSFAVITATLVVVALVLLVLIVALTVRDRARDRSWRHVPHRDDWDLATSRGVGGYRHDQPGPGA</sequence>
<organism evidence="3 4">
    <name type="scientific">Kineococcus aurantiacus</name>
    <dbReference type="NCBI Taxonomy" id="37633"/>
    <lineage>
        <taxon>Bacteria</taxon>
        <taxon>Bacillati</taxon>
        <taxon>Actinomycetota</taxon>
        <taxon>Actinomycetes</taxon>
        <taxon>Kineosporiales</taxon>
        <taxon>Kineosporiaceae</taxon>
        <taxon>Kineococcus</taxon>
    </lineage>
</organism>
<evidence type="ECO:0000256" key="2">
    <source>
        <dbReference type="SAM" id="Phobius"/>
    </source>
</evidence>
<dbReference type="Proteomes" id="UP000521922">
    <property type="component" value="Unassembled WGS sequence"/>
</dbReference>
<evidence type="ECO:0000313" key="3">
    <source>
        <dbReference type="EMBL" id="NYD22663.1"/>
    </source>
</evidence>
<dbReference type="RefSeq" id="WP_179751811.1">
    <property type="nucleotide sequence ID" value="NZ_BAAAGN010000009.1"/>
</dbReference>
<feature type="compositionally biased region" description="Basic and acidic residues" evidence="1">
    <location>
        <begin position="56"/>
        <end position="65"/>
    </location>
</feature>
<reference evidence="3 4" key="1">
    <citation type="submission" date="2020-07" db="EMBL/GenBank/DDBJ databases">
        <title>Sequencing the genomes of 1000 actinobacteria strains.</title>
        <authorList>
            <person name="Klenk H.-P."/>
        </authorList>
    </citation>
    <scope>NUCLEOTIDE SEQUENCE [LARGE SCALE GENOMIC DNA]</scope>
    <source>
        <strain evidence="3 4">DSM 7487</strain>
    </source>
</reference>
<dbReference type="AlphaFoldDB" id="A0A7Y9DL84"/>
<comment type="caution">
    <text evidence="3">The sequence shown here is derived from an EMBL/GenBank/DDBJ whole genome shotgun (WGS) entry which is preliminary data.</text>
</comment>
<name>A0A7Y9DL84_9ACTN</name>
<evidence type="ECO:0000313" key="4">
    <source>
        <dbReference type="Proteomes" id="UP000521922"/>
    </source>
</evidence>
<dbReference type="EMBL" id="JACCBB010000001">
    <property type="protein sequence ID" value="NYD22663.1"/>
    <property type="molecule type" value="Genomic_DNA"/>
</dbReference>
<keyword evidence="4" id="KW-1185">Reference proteome</keyword>
<protein>
    <submittedName>
        <fullName evidence="3">Uncharacterized protein</fullName>
    </submittedName>
</protein>
<feature type="transmembrane region" description="Helical" evidence="2">
    <location>
        <begin position="6"/>
        <end position="27"/>
    </location>
</feature>
<evidence type="ECO:0000256" key="1">
    <source>
        <dbReference type="SAM" id="MobiDB-lite"/>
    </source>
</evidence>
<accession>A0A7Y9DL84</accession>
<keyword evidence="2" id="KW-0812">Transmembrane</keyword>
<feature type="region of interest" description="Disordered" evidence="1">
    <location>
        <begin position="45"/>
        <end position="65"/>
    </location>
</feature>